<comment type="caution">
    <text evidence="2">The sequence shown here is derived from an EMBL/GenBank/DDBJ whole genome shotgun (WGS) entry which is preliminary data.</text>
</comment>
<dbReference type="Proteomes" id="UP000034805">
    <property type="component" value="Unassembled WGS sequence"/>
</dbReference>
<name>A0A0P7TUH3_SCLFO</name>
<protein>
    <submittedName>
        <fullName evidence="2">Uncharacterized protein</fullName>
    </submittedName>
</protein>
<gene>
    <name evidence="2" type="ORF">Z043_125046</name>
</gene>
<feature type="compositionally biased region" description="Low complexity" evidence="1">
    <location>
        <begin position="75"/>
        <end position="88"/>
    </location>
</feature>
<reference evidence="2 3" key="1">
    <citation type="submission" date="2015-08" db="EMBL/GenBank/DDBJ databases">
        <title>The genome of the Asian arowana (Scleropages formosus).</title>
        <authorList>
            <person name="Tan M.H."/>
            <person name="Gan H.M."/>
            <person name="Croft L.J."/>
            <person name="Austin C.M."/>
        </authorList>
    </citation>
    <scope>NUCLEOTIDE SEQUENCE [LARGE SCALE GENOMIC DNA]</scope>
    <source>
        <strain evidence="2">Aro1</strain>
    </source>
</reference>
<feature type="region of interest" description="Disordered" evidence="1">
    <location>
        <begin position="46"/>
        <end position="88"/>
    </location>
</feature>
<proteinExistence type="predicted"/>
<organism evidence="2 3">
    <name type="scientific">Scleropages formosus</name>
    <name type="common">Asian bonytongue</name>
    <name type="synonym">Osteoglossum formosum</name>
    <dbReference type="NCBI Taxonomy" id="113540"/>
    <lineage>
        <taxon>Eukaryota</taxon>
        <taxon>Metazoa</taxon>
        <taxon>Chordata</taxon>
        <taxon>Craniata</taxon>
        <taxon>Vertebrata</taxon>
        <taxon>Euteleostomi</taxon>
        <taxon>Actinopterygii</taxon>
        <taxon>Neopterygii</taxon>
        <taxon>Teleostei</taxon>
        <taxon>Osteoglossocephala</taxon>
        <taxon>Osteoglossomorpha</taxon>
        <taxon>Osteoglossiformes</taxon>
        <taxon>Osteoglossidae</taxon>
        <taxon>Scleropages</taxon>
    </lineage>
</organism>
<evidence type="ECO:0000256" key="1">
    <source>
        <dbReference type="SAM" id="MobiDB-lite"/>
    </source>
</evidence>
<dbReference type="AlphaFoldDB" id="A0A0P7TUH3"/>
<dbReference type="EMBL" id="JARO02017045">
    <property type="protein sequence ID" value="KPP57253.1"/>
    <property type="molecule type" value="Genomic_DNA"/>
</dbReference>
<evidence type="ECO:0000313" key="2">
    <source>
        <dbReference type="EMBL" id="KPP57253.1"/>
    </source>
</evidence>
<evidence type="ECO:0000313" key="3">
    <source>
        <dbReference type="Proteomes" id="UP000034805"/>
    </source>
</evidence>
<accession>A0A0P7TUH3</accession>
<feature type="non-terminal residue" evidence="2">
    <location>
        <position position="1"/>
    </location>
</feature>
<sequence length="88" mass="9981">QEEVRYLESELENQKEKYHKLQSFTRNLLSAVKNMDKEKQQELLASLPQEVEDDWEMSSERDVELSAPALTTHNSSSASEETGAAGPL</sequence>